<keyword evidence="1" id="KW-0540">Nuclease</keyword>
<evidence type="ECO:0000313" key="2">
    <source>
        <dbReference type="Proteomes" id="UP001499915"/>
    </source>
</evidence>
<dbReference type="Gene3D" id="1.10.30.50">
    <property type="match status" value="1"/>
</dbReference>
<dbReference type="Proteomes" id="UP001499915">
    <property type="component" value="Unassembled WGS sequence"/>
</dbReference>
<name>A0ABN1I2E3_9GAMM</name>
<dbReference type="GO" id="GO:0004519">
    <property type="term" value="F:endonuclease activity"/>
    <property type="evidence" value="ECO:0007669"/>
    <property type="project" value="UniProtKB-KW"/>
</dbReference>
<keyword evidence="1" id="KW-0378">Hydrolase</keyword>
<sequence length="284" mass="34005">MKSVKKPRNDIFDDLYEEFKLIRDDKRSFNRKYRIEESECFFRAINKIYRLYGYLSILYMIENHDEFPTCKIMNKEIIDLYENHIVRGRGRNIYDELKSLPDIDLCPFCNNRPVATLDHYLPKSNYTTYAIIPNNLVGCCEACNTVKGNQFSNKADEQLFHPYYDDFDAVRWLYATVKEGDAPSINFFVKINDSLYVDLEKRVIKNFEVFNLNKLYCILSAQELSGIVGQLKRINERNKIKRLLWDRYDSERQNDMNHWKTALYEALYKNDWYCSGGYMKFKRI</sequence>
<gene>
    <name evidence="1" type="ORF">GCM10009104_05540</name>
</gene>
<dbReference type="EMBL" id="BAAAET010000001">
    <property type="protein sequence ID" value="GAA0683326.1"/>
    <property type="molecule type" value="Genomic_DNA"/>
</dbReference>
<dbReference type="RefSeq" id="WP_343801964.1">
    <property type="nucleotide sequence ID" value="NZ_BAAAET010000001.1"/>
</dbReference>
<protein>
    <submittedName>
        <fullName evidence="1">HNH endonuclease</fullName>
    </submittedName>
</protein>
<evidence type="ECO:0000313" key="1">
    <source>
        <dbReference type="EMBL" id="GAA0683326.1"/>
    </source>
</evidence>
<keyword evidence="2" id="KW-1185">Reference proteome</keyword>
<accession>A0ABN1I2E3</accession>
<keyword evidence="1" id="KW-0255">Endonuclease</keyword>
<comment type="caution">
    <text evidence="1">The sequence shown here is derived from an EMBL/GenBank/DDBJ whole genome shotgun (WGS) entry which is preliminary data.</text>
</comment>
<reference evidence="1 2" key="1">
    <citation type="journal article" date="2019" name="Int. J. Syst. Evol. Microbiol.">
        <title>The Global Catalogue of Microorganisms (GCM) 10K type strain sequencing project: providing services to taxonomists for standard genome sequencing and annotation.</title>
        <authorList>
            <consortium name="The Broad Institute Genomics Platform"/>
            <consortium name="The Broad Institute Genome Sequencing Center for Infectious Disease"/>
            <person name="Wu L."/>
            <person name="Ma J."/>
        </authorList>
    </citation>
    <scope>NUCLEOTIDE SEQUENCE [LARGE SCALE GENOMIC DNA]</scope>
    <source>
        <strain evidence="1 2">JCM 15134</strain>
    </source>
</reference>
<organism evidence="1 2">
    <name type="scientific">Marinobacterium maritimum</name>
    <dbReference type="NCBI Taxonomy" id="500162"/>
    <lineage>
        <taxon>Bacteria</taxon>
        <taxon>Pseudomonadati</taxon>
        <taxon>Pseudomonadota</taxon>
        <taxon>Gammaproteobacteria</taxon>
        <taxon>Oceanospirillales</taxon>
        <taxon>Oceanospirillaceae</taxon>
        <taxon>Marinobacterium</taxon>
    </lineage>
</organism>
<proteinExistence type="predicted"/>